<dbReference type="GO" id="GO:0008270">
    <property type="term" value="F:zinc ion binding"/>
    <property type="evidence" value="ECO:0007669"/>
    <property type="project" value="UniProtKB-KW"/>
</dbReference>
<feature type="region of interest" description="Disordered" evidence="10">
    <location>
        <begin position="131"/>
        <end position="172"/>
    </location>
</feature>
<keyword evidence="4 9" id="KW-0805">Transcription regulation</keyword>
<reference evidence="12 13" key="1">
    <citation type="submission" date="2024-11" db="EMBL/GenBank/DDBJ databases">
        <title>A near-complete genome assembly of Cinchona calisaya.</title>
        <authorList>
            <person name="Lian D.C."/>
            <person name="Zhao X.W."/>
            <person name="Wei L."/>
        </authorList>
    </citation>
    <scope>NUCLEOTIDE SEQUENCE [LARGE SCALE GENOMIC DNA]</scope>
    <source>
        <tissue evidence="12">Nenye</tissue>
    </source>
</reference>
<comment type="subcellular location">
    <subcellularLocation>
        <location evidence="8 9">Nucleus</location>
    </subcellularLocation>
</comment>
<evidence type="ECO:0000256" key="7">
    <source>
        <dbReference type="ARBA" id="ARBA00023242"/>
    </source>
</evidence>
<evidence type="ECO:0000256" key="1">
    <source>
        <dbReference type="ARBA" id="ARBA00022723"/>
    </source>
</evidence>
<keyword evidence="5 8" id="KW-0238">DNA-binding</keyword>
<keyword evidence="13" id="KW-1185">Reference proteome</keyword>
<accession>A0ABD3AZ70</accession>
<comment type="caution">
    <text evidence="12">The sequence shown here is derived from an EMBL/GenBank/DDBJ whole genome shotgun (WGS) entry which is preliminary data.</text>
</comment>
<evidence type="ECO:0000256" key="10">
    <source>
        <dbReference type="SAM" id="MobiDB-lite"/>
    </source>
</evidence>
<feature type="domain" description="Dof-type" evidence="11">
    <location>
        <begin position="87"/>
        <end position="141"/>
    </location>
</feature>
<dbReference type="GO" id="GO:0005634">
    <property type="term" value="C:nucleus"/>
    <property type="evidence" value="ECO:0007669"/>
    <property type="project" value="UniProtKB-SubCell"/>
</dbReference>
<keyword evidence="3 9" id="KW-0862">Zinc</keyword>
<feature type="compositionally biased region" description="Polar residues" evidence="10">
    <location>
        <begin position="14"/>
        <end position="32"/>
    </location>
</feature>
<sequence>MVFSSIPAYLDPANWQQPSNHQAGNSTVINHTQLQPPPPPPLLHQQQPVPSLTPATQPHGPGAGSIRPGSMAERARLANIPMPETTLKCPRCESSNTKFCYFNNYNLTQPRHFCKTCRRYWTRGGALRNVPVGGGCRRNKRTKPTSSKSPISSSDRQTTSSTSTSTTVSSNSTAGANILGLTPHQIPPLRFLSPLSQFTDHYSSAAGDICLNPLVGTSEMNFQIGPNFLLGGGSGFNEQWRLQQAQQFPFLGGLELSSPAAGLYSQLESSSSGLFLGETSTSHEVIRPNKVSSTCSMMTTDQQLGSVKMEENHPELNLSRQLIMGIPGNDQYQWNSTSATAAVWTTDLMTSFSSSSTSNPL</sequence>
<keyword evidence="7 8" id="KW-0539">Nucleus</keyword>
<dbReference type="InterPro" id="IPR003851">
    <property type="entry name" value="Znf_Dof"/>
</dbReference>
<keyword evidence="6 9" id="KW-0804">Transcription</keyword>
<dbReference type="PANTHER" id="PTHR31992">
    <property type="entry name" value="DOF ZINC FINGER PROTEIN DOF1.4-RELATED"/>
    <property type="match status" value="1"/>
</dbReference>
<dbReference type="GO" id="GO:0003700">
    <property type="term" value="F:DNA-binding transcription factor activity"/>
    <property type="evidence" value="ECO:0007669"/>
    <property type="project" value="UniProtKB-UniRule"/>
</dbReference>
<dbReference type="PANTHER" id="PTHR31992:SF191">
    <property type="entry name" value="DOF ZINC FINGER PROTEIN"/>
    <property type="match status" value="1"/>
</dbReference>
<proteinExistence type="predicted"/>
<protein>
    <recommendedName>
        <fullName evidence="9">Dof zinc finger protein</fullName>
    </recommendedName>
</protein>
<evidence type="ECO:0000259" key="11">
    <source>
        <dbReference type="PROSITE" id="PS50884"/>
    </source>
</evidence>
<evidence type="ECO:0000256" key="8">
    <source>
        <dbReference type="PROSITE-ProRule" id="PRU00071"/>
    </source>
</evidence>
<gene>
    <name evidence="12" type="ORF">ACH5RR_004852</name>
</gene>
<dbReference type="InterPro" id="IPR045174">
    <property type="entry name" value="Dof"/>
</dbReference>
<evidence type="ECO:0000256" key="9">
    <source>
        <dbReference type="RuleBase" id="RU369094"/>
    </source>
</evidence>
<evidence type="ECO:0000313" key="13">
    <source>
        <dbReference type="Proteomes" id="UP001630127"/>
    </source>
</evidence>
<evidence type="ECO:0000313" key="12">
    <source>
        <dbReference type="EMBL" id="KAL3536391.1"/>
    </source>
</evidence>
<evidence type="ECO:0000256" key="5">
    <source>
        <dbReference type="ARBA" id="ARBA00023125"/>
    </source>
</evidence>
<dbReference type="EMBL" id="JBJUIK010000002">
    <property type="protein sequence ID" value="KAL3536391.1"/>
    <property type="molecule type" value="Genomic_DNA"/>
</dbReference>
<dbReference type="PROSITE" id="PS50884">
    <property type="entry name" value="ZF_DOF_2"/>
    <property type="match status" value="1"/>
</dbReference>
<comment type="function">
    <text evidence="9">Transcription factor that binds specifically to a 5'-AA[AG]G-3' consensus core sequence.</text>
</comment>
<name>A0ABD3AZ70_9GENT</name>
<evidence type="ECO:0000256" key="6">
    <source>
        <dbReference type="ARBA" id="ARBA00023163"/>
    </source>
</evidence>
<feature type="region of interest" description="Disordered" evidence="10">
    <location>
        <begin position="11"/>
        <end position="69"/>
    </location>
</feature>
<keyword evidence="1 9" id="KW-0479">Metal-binding</keyword>
<dbReference type="AlphaFoldDB" id="A0ABD3AZ70"/>
<evidence type="ECO:0000256" key="2">
    <source>
        <dbReference type="ARBA" id="ARBA00022771"/>
    </source>
</evidence>
<organism evidence="12 13">
    <name type="scientific">Cinchona calisaya</name>
    <dbReference type="NCBI Taxonomy" id="153742"/>
    <lineage>
        <taxon>Eukaryota</taxon>
        <taxon>Viridiplantae</taxon>
        <taxon>Streptophyta</taxon>
        <taxon>Embryophyta</taxon>
        <taxon>Tracheophyta</taxon>
        <taxon>Spermatophyta</taxon>
        <taxon>Magnoliopsida</taxon>
        <taxon>eudicotyledons</taxon>
        <taxon>Gunneridae</taxon>
        <taxon>Pentapetalae</taxon>
        <taxon>asterids</taxon>
        <taxon>lamiids</taxon>
        <taxon>Gentianales</taxon>
        <taxon>Rubiaceae</taxon>
        <taxon>Cinchonoideae</taxon>
        <taxon>Cinchoneae</taxon>
        <taxon>Cinchona</taxon>
    </lineage>
</organism>
<dbReference type="Proteomes" id="UP001630127">
    <property type="component" value="Unassembled WGS sequence"/>
</dbReference>
<dbReference type="Pfam" id="PF02701">
    <property type="entry name" value="Zn_ribbon_Dof"/>
    <property type="match status" value="1"/>
</dbReference>
<dbReference type="GO" id="GO:0003677">
    <property type="term" value="F:DNA binding"/>
    <property type="evidence" value="ECO:0007669"/>
    <property type="project" value="UniProtKB-UniRule"/>
</dbReference>
<evidence type="ECO:0000256" key="4">
    <source>
        <dbReference type="ARBA" id="ARBA00023015"/>
    </source>
</evidence>
<dbReference type="PROSITE" id="PS01361">
    <property type="entry name" value="ZF_DOF_1"/>
    <property type="match status" value="1"/>
</dbReference>
<keyword evidence="2 8" id="KW-0863">Zinc-finger</keyword>
<evidence type="ECO:0000256" key="3">
    <source>
        <dbReference type="ARBA" id="ARBA00022833"/>
    </source>
</evidence>
<feature type="compositionally biased region" description="Low complexity" evidence="10">
    <location>
        <begin position="144"/>
        <end position="172"/>
    </location>
</feature>